<name>A0A1R3XLK4_9BACT</name>
<evidence type="ECO:0000256" key="1">
    <source>
        <dbReference type="SAM" id="SignalP"/>
    </source>
</evidence>
<dbReference type="EMBL" id="FTPP01000002">
    <property type="protein sequence ID" value="SIT91987.1"/>
    <property type="molecule type" value="Genomic_DNA"/>
</dbReference>
<evidence type="ECO:0000259" key="2">
    <source>
        <dbReference type="Pfam" id="PF18962"/>
    </source>
</evidence>
<dbReference type="Proteomes" id="UP000187181">
    <property type="component" value="Unassembled WGS sequence"/>
</dbReference>
<dbReference type="NCBIfam" id="TIGR04183">
    <property type="entry name" value="Por_Secre_tail"/>
    <property type="match status" value="1"/>
</dbReference>
<dbReference type="InterPro" id="IPR026444">
    <property type="entry name" value="Secre_tail"/>
</dbReference>
<accession>A0A1R3XLK4</accession>
<feature type="domain" description="Secretion system C-terminal sorting" evidence="2">
    <location>
        <begin position="504"/>
        <end position="573"/>
    </location>
</feature>
<protein>
    <submittedName>
        <fullName evidence="3">Por secretion system C-terminal sorting domain-containing protein</fullName>
    </submittedName>
</protein>
<dbReference type="STRING" id="1317125.SAMN05444128_2709"/>
<organism evidence="3 4">
    <name type="scientific">Pontibacter indicus</name>
    <dbReference type="NCBI Taxonomy" id="1317125"/>
    <lineage>
        <taxon>Bacteria</taxon>
        <taxon>Pseudomonadati</taxon>
        <taxon>Bacteroidota</taxon>
        <taxon>Cytophagia</taxon>
        <taxon>Cytophagales</taxon>
        <taxon>Hymenobacteraceae</taxon>
        <taxon>Pontibacter</taxon>
    </lineage>
</organism>
<keyword evidence="4" id="KW-1185">Reference proteome</keyword>
<gene>
    <name evidence="3" type="ORF">SAMN05444128_2709</name>
</gene>
<keyword evidence="1" id="KW-0732">Signal</keyword>
<evidence type="ECO:0000313" key="3">
    <source>
        <dbReference type="EMBL" id="SIT91987.1"/>
    </source>
</evidence>
<dbReference type="OrthoDB" id="1123245at2"/>
<dbReference type="Pfam" id="PF18962">
    <property type="entry name" value="Por_Secre_tail"/>
    <property type="match status" value="1"/>
</dbReference>
<dbReference type="AlphaFoldDB" id="A0A1R3XLK4"/>
<feature type="signal peptide" evidence="1">
    <location>
        <begin position="1"/>
        <end position="23"/>
    </location>
</feature>
<reference evidence="4" key="1">
    <citation type="submission" date="2017-01" db="EMBL/GenBank/DDBJ databases">
        <authorList>
            <person name="Varghese N."/>
            <person name="Submissions S."/>
        </authorList>
    </citation>
    <scope>NUCLEOTIDE SEQUENCE [LARGE SCALE GENOMIC DNA]</scope>
    <source>
        <strain evidence="4">LP100</strain>
    </source>
</reference>
<sequence>MKINFYAFLFFLFTLFLTSSSQATHLRGGYISHTLDAENPRKAHFTFTLYTATESAGDEPFVMISMGDGHTIRVDRQSVTNLRTNVDREIFKWEYTFPAPGTFTVSWIGENRNGGILNLAPPSDQLLMGIATEIRVNPLDLNRNSVQIKTEPHFTAYRGNPMRFNLLAYNPDGDSLGYELIAPLHADAQRVLQSAPGFTVPEGFTINRFGEVYWENPDKVGEYAFAVAITEYRKGKKIGHTIFDMQFLVLADPIAFPEIKIENRAELTFLKDGRLLVKPGERVTLRLFFPQIAEKSWVSELQGLGLQDVTLRSINTFVTEFTFTAPEALSRRQPYGINFNFAFRNPGTPYLPQIYIATLPVSLLIWQPDEVKLGMLASGNLKYTPEGHISSLPGQDTKVMLFAYNGLGNTVNLTIDSNLKAGAGHFSFVTRDSADSKVGELVFNPSQAQVSSKPYTITISSTSMQLRTSNSSPSTTQELVLQVFVSEPIPLSIEDELATDKIKLYPNPATDKFMIEAPELPDLYLHLHDVNGKKVAGYTLQPGQNLLSRPATLSPGLYFYTLTSQAQPIQNGKLVLQ</sequence>
<evidence type="ECO:0000313" key="4">
    <source>
        <dbReference type="Proteomes" id="UP000187181"/>
    </source>
</evidence>
<feature type="chain" id="PRO_5012661433" evidence="1">
    <location>
        <begin position="24"/>
        <end position="577"/>
    </location>
</feature>
<proteinExistence type="predicted"/>